<organism evidence="4 5">
    <name type="scientific">Companilactobacillus mindensis DSM 14500</name>
    <dbReference type="NCBI Taxonomy" id="1423770"/>
    <lineage>
        <taxon>Bacteria</taxon>
        <taxon>Bacillati</taxon>
        <taxon>Bacillota</taxon>
        <taxon>Bacilli</taxon>
        <taxon>Lactobacillales</taxon>
        <taxon>Lactobacillaceae</taxon>
        <taxon>Companilactobacillus</taxon>
    </lineage>
</organism>
<keyword evidence="1 2" id="KW-0238">DNA-binding</keyword>
<dbReference type="PANTHER" id="PTHR43479:SF7">
    <property type="entry name" value="TETR-FAMILY TRANSCRIPTIONAL REGULATOR"/>
    <property type="match status" value="1"/>
</dbReference>
<dbReference type="Proteomes" id="UP000050872">
    <property type="component" value="Unassembled WGS sequence"/>
</dbReference>
<sequence>MVGTKNNKRAQHTKKLIKKTVLSLLQQKKLDTITVTEVCQKAAVNRTTFYRYYNDVYMCVDAIETEFLESIDIPENASPIEAWEKMLDGFYQHPQISNLVFVEGDTRLLDRLHSSIDHSIKHPSTFSTYQDTYIMLGMQGILKRWVKGGMKETPKQLTKIIIRIIFADDIQKEKDQLFFRKNSQLN</sequence>
<dbReference type="PROSITE" id="PS50977">
    <property type="entry name" value="HTH_TETR_2"/>
    <property type="match status" value="1"/>
</dbReference>
<gene>
    <name evidence="4" type="ORF">FD29_GL000103</name>
</gene>
<feature type="DNA-binding region" description="H-T-H motif" evidence="2">
    <location>
        <begin position="34"/>
        <end position="53"/>
    </location>
</feature>
<evidence type="ECO:0000313" key="5">
    <source>
        <dbReference type="Proteomes" id="UP000050872"/>
    </source>
</evidence>
<dbReference type="InterPro" id="IPR050624">
    <property type="entry name" value="HTH-type_Tx_Regulator"/>
</dbReference>
<dbReference type="PATRIC" id="fig|1423770.3.peg.103"/>
<comment type="caution">
    <text evidence="4">The sequence shown here is derived from an EMBL/GenBank/DDBJ whole genome shotgun (WGS) entry which is preliminary data.</text>
</comment>
<dbReference type="OrthoDB" id="9810250at2"/>
<dbReference type="InterPro" id="IPR039532">
    <property type="entry name" value="TetR_C_Firmicutes"/>
</dbReference>
<evidence type="ECO:0000256" key="1">
    <source>
        <dbReference type="ARBA" id="ARBA00023125"/>
    </source>
</evidence>
<protein>
    <submittedName>
        <fullName evidence="4">Putative transcription regulator (Putative)</fullName>
    </submittedName>
</protein>
<dbReference type="PANTHER" id="PTHR43479">
    <property type="entry name" value="ACREF/ENVCD OPERON REPRESSOR-RELATED"/>
    <property type="match status" value="1"/>
</dbReference>
<feature type="domain" description="HTH tetR-type" evidence="3">
    <location>
        <begin position="11"/>
        <end position="71"/>
    </location>
</feature>
<accession>A0A0R1QHG5</accession>
<name>A0A0R1QHG5_9LACO</name>
<proteinExistence type="predicted"/>
<dbReference type="RefSeq" id="WP_057887848.1">
    <property type="nucleotide sequence ID" value="NZ_AZEZ01000048.1"/>
</dbReference>
<keyword evidence="5" id="KW-1185">Reference proteome</keyword>
<evidence type="ECO:0000256" key="2">
    <source>
        <dbReference type="PROSITE-ProRule" id="PRU00335"/>
    </source>
</evidence>
<reference evidence="4 5" key="1">
    <citation type="journal article" date="2015" name="Genome Announc.">
        <title>Expanding the biotechnology potential of lactobacilli through comparative genomics of 213 strains and associated genera.</title>
        <authorList>
            <person name="Sun Z."/>
            <person name="Harris H.M."/>
            <person name="McCann A."/>
            <person name="Guo C."/>
            <person name="Argimon S."/>
            <person name="Zhang W."/>
            <person name="Yang X."/>
            <person name="Jeffery I.B."/>
            <person name="Cooney J.C."/>
            <person name="Kagawa T.F."/>
            <person name="Liu W."/>
            <person name="Song Y."/>
            <person name="Salvetti E."/>
            <person name="Wrobel A."/>
            <person name="Rasinkangas P."/>
            <person name="Parkhill J."/>
            <person name="Rea M.C."/>
            <person name="O'Sullivan O."/>
            <person name="Ritari J."/>
            <person name="Douillard F.P."/>
            <person name="Paul Ross R."/>
            <person name="Yang R."/>
            <person name="Briner A.E."/>
            <person name="Felis G.E."/>
            <person name="de Vos W.M."/>
            <person name="Barrangou R."/>
            <person name="Klaenhammer T.R."/>
            <person name="Caufield P.W."/>
            <person name="Cui Y."/>
            <person name="Zhang H."/>
            <person name="O'Toole P.W."/>
        </authorList>
    </citation>
    <scope>NUCLEOTIDE SEQUENCE [LARGE SCALE GENOMIC DNA]</scope>
    <source>
        <strain evidence="4 5">DSM 14500</strain>
    </source>
</reference>
<dbReference type="SUPFAM" id="SSF46689">
    <property type="entry name" value="Homeodomain-like"/>
    <property type="match status" value="1"/>
</dbReference>
<dbReference type="GO" id="GO:0003677">
    <property type="term" value="F:DNA binding"/>
    <property type="evidence" value="ECO:0007669"/>
    <property type="project" value="UniProtKB-UniRule"/>
</dbReference>
<dbReference type="Pfam" id="PF14278">
    <property type="entry name" value="TetR_C_8"/>
    <property type="match status" value="1"/>
</dbReference>
<dbReference type="InterPro" id="IPR001647">
    <property type="entry name" value="HTH_TetR"/>
</dbReference>
<evidence type="ECO:0000313" key="4">
    <source>
        <dbReference type="EMBL" id="KRL44311.1"/>
    </source>
</evidence>
<evidence type="ECO:0000259" key="3">
    <source>
        <dbReference type="PROSITE" id="PS50977"/>
    </source>
</evidence>
<dbReference type="InterPro" id="IPR009057">
    <property type="entry name" value="Homeodomain-like_sf"/>
</dbReference>
<dbReference type="STRING" id="1423770.FD29_GL000103"/>
<dbReference type="EMBL" id="AZEZ01000048">
    <property type="protein sequence ID" value="KRL44311.1"/>
    <property type="molecule type" value="Genomic_DNA"/>
</dbReference>
<dbReference type="Gene3D" id="1.10.357.10">
    <property type="entry name" value="Tetracycline Repressor, domain 2"/>
    <property type="match status" value="1"/>
</dbReference>
<dbReference type="AlphaFoldDB" id="A0A0R1QHG5"/>